<keyword evidence="2" id="KW-0732">Signal</keyword>
<feature type="region of interest" description="Disordered" evidence="1">
    <location>
        <begin position="217"/>
        <end position="252"/>
    </location>
</feature>
<comment type="caution">
    <text evidence="3">The sequence shown here is derived from an EMBL/GenBank/DDBJ whole genome shotgun (WGS) entry which is preliminary data.</text>
</comment>
<reference evidence="3 4" key="1">
    <citation type="submission" date="2020-07" db="EMBL/GenBank/DDBJ databases">
        <title>Novel species isolated from subtropical streams in China.</title>
        <authorList>
            <person name="Lu H."/>
        </authorList>
    </citation>
    <scope>NUCLEOTIDE SEQUENCE [LARGE SCALE GENOMIC DNA]</scope>
    <source>
        <strain evidence="3 4">FT3S</strain>
    </source>
</reference>
<protein>
    <submittedName>
        <fullName evidence="3">Uncharacterized protein</fullName>
    </submittedName>
</protein>
<evidence type="ECO:0000313" key="4">
    <source>
        <dbReference type="Proteomes" id="UP000566711"/>
    </source>
</evidence>
<dbReference type="AlphaFoldDB" id="A0A7W2EHN8"/>
<dbReference type="PROSITE" id="PS51257">
    <property type="entry name" value="PROKAR_LIPOPROTEIN"/>
    <property type="match status" value="1"/>
</dbReference>
<dbReference type="RefSeq" id="WP_182217820.1">
    <property type="nucleotide sequence ID" value="NZ_JACEZS010000009.1"/>
</dbReference>
<keyword evidence="4" id="KW-1185">Reference proteome</keyword>
<sequence length="252" mass="27244">MRLKRWVLTGAIAAAACGYALLSTAQSGKNAACTGFGPPPGSPNFAKFEEQRAAEIKRTGYLMACEDILARYDVTSQLQPLKAMTTALQFRPLDLAGTPFSSFTNIGGLAEAVSNVNSRLYRSFRQPDGHLLTLFEHDMSADGTHSYRRPEDEPERINGLPARLMVLQATSGKAVSVLSWTEGRRGLELWINANVVLENKRAQFFALAASLPKSIPANAHEPESSPPMLGPDGKPVLSAPPAVIHIKNSTNE</sequence>
<dbReference type="EMBL" id="JACEZS010000009">
    <property type="protein sequence ID" value="MBA5606101.1"/>
    <property type="molecule type" value="Genomic_DNA"/>
</dbReference>
<feature type="chain" id="PRO_5031463428" evidence="2">
    <location>
        <begin position="26"/>
        <end position="252"/>
    </location>
</feature>
<organism evidence="3 4">
    <name type="scientific">Rugamonas fusca</name>
    <dbReference type="NCBI Taxonomy" id="2758568"/>
    <lineage>
        <taxon>Bacteria</taxon>
        <taxon>Pseudomonadati</taxon>
        <taxon>Pseudomonadota</taxon>
        <taxon>Betaproteobacteria</taxon>
        <taxon>Burkholderiales</taxon>
        <taxon>Oxalobacteraceae</taxon>
        <taxon>Telluria group</taxon>
        <taxon>Rugamonas</taxon>
    </lineage>
</organism>
<gene>
    <name evidence="3" type="ORF">H3H36_12110</name>
</gene>
<evidence type="ECO:0000313" key="3">
    <source>
        <dbReference type="EMBL" id="MBA5606101.1"/>
    </source>
</evidence>
<evidence type="ECO:0000256" key="1">
    <source>
        <dbReference type="SAM" id="MobiDB-lite"/>
    </source>
</evidence>
<dbReference type="Proteomes" id="UP000566711">
    <property type="component" value="Unassembled WGS sequence"/>
</dbReference>
<proteinExistence type="predicted"/>
<evidence type="ECO:0000256" key="2">
    <source>
        <dbReference type="SAM" id="SignalP"/>
    </source>
</evidence>
<accession>A0A7W2EHN8</accession>
<name>A0A7W2EHN8_9BURK</name>
<feature type="signal peptide" evidence="2">
    <location>
        <begin position="1"/>
        <end position="25"/>
    </location>
</feature>